<organism evidence="2 3">
    <name type="scientific">Vespula maculifrons</name>
    <name type="common">Eastern yellow jacket</name>
    <name type="synonym">Wasp</name>
    <dbReference type="NCBI Taxonomy" id="7453"/>
    <lineage>
        <taxon>Eukaryota</taxon>
        <taxon>Metazoa</taxon>
        <taxon>Ecdysozoa</taxon>
        <taxon>Arthropoda</taxon>
        <taxon>Hexapoda</taxon>
        <taxon>Insecta</taxon>
        <taxon>Pterygota</taxon>
        <taxon>Neoptera</taxon>
        <taxon>Endopterygota</taxon>
        <taxon>Hymenoptera</taxon>
        <taxon>Apocrita</taxon>
        <taxon>Aculeata</taxon>
        <taxon>Vespoidea</taxon>
        <taxon>Vespidae</taxon>
        <taxon>Vespinae</taxon>
        <taxon>Vespula</taxon>
    </lineage>
</organism>
<comment type="caution">
    <text evidence="2">The sequence shown here is derived from an EMBL/GenBank/DDBJ whole genome shotgun (WGS) entry which is preliminary data.</text>
</comment>
<dbReference type="Proteomes" id="UP001607303">
    <property type="component" value="Unassembled WGS sequence"/>
</dbReference>
<accession>A0ABD2CXB5</accession>
<gene>
    <name evidence="2" type="ORF">V1477_001742</name>
</gene>
<protein>
    <submittedName>
        <fullName evidence="2">Uncharacterized protein</fullName>
    </submittedName>
</protein>
<proteinExistence type="predicted"/>
<dbReference type="AlphaFoldDB" id="A0ABD2CXB5"/>
<evidence type="ECO:0000313" key="3">
    <source>
        <dbReference type="Proteomes" id="UP001607303"/>
    </source>
</evidence>
<feature type="region of interest" description="Disordered" evidence="1">
    <location>
        <begin position="1"/>
        <end position="34"/>
    </location>
</feature>
<dbReference type="EMBL" id="JAYRBN010000026">
    <property type="protein sequence ID" value="KAL2749671.1"/>
    <property type="molecule type" value="Genomic_DNA"/>
</dbReference>
<feature type="compositionally biased region" description="Acidic residues" evidence="1">
    <location>
        <begin position="12"/>
        <end position="34"/>
    </location>
</feature>
<sequence length="122" mass="14126">MVMNSFMREAVDENDDDDDDDDDNDNDNDNDDEDLFTDVLRYIEDFPKLAAPSTDRRIYDYKSDEDAGQKVPSHRDSSAKPVQSCEAYFGTVEFPQKGLNHSSRLRPIRIREVYFNTVAPYC</sequence>
<keyword evidence="3" id="KW-1185">Reference proteome</keyword>
<evidence type="ECO:0000256" key="1">
    <source>
        <dbReference type="SAM" id="MobiDB-lite"/>
    </source>
</evidence>
<feature type="region of interest" description="Disordered" evidence="1">
    <location>
        <begin position="55"/>
        <end position="82"/>
    </location>
</feature>
<name>A0ABD2CXB5_VESMC</name>
<reference evidence="2 3" key="1">
    <citation type="journal article" date="2024" name="Ann. Entomol. Soc. Am.">
        <title>Genomic analyses of the southern and eastern yellowjacket wasps (Hymenoptera: Vespidae) reveal evolutionary signatures of social life.</title>
        <authorList>
            <person name="Catto M.A."/>
            <person name="Caine P.B."/>
            <person name="Orr S.E."/>
            <person name="Hunt B.G."/>
            <person name="Goodisman M.A.D."/>
        </authorList>
    </citation>
    <scope>NUCLEOTIDE SEQUENCE [LARGE SCALE GENOMIC DNA]</scope>
    <source>
        <strain evidence="2">232</strain>
        <tissue evidence="2">Head and thorax</tissue>
    </source>
</reference>
<evidence type="ECO:0000313" key="2">
    <source>
        <dbReference type="EMBL" id="KAL2749671.1"/>
    </source>
</evidence>
<feature type="compositionally biased region" description="Basic and acidic residues" evidence="1">
    <location>
        <begin position="55"/>
        <end position="78"/>
    </location>
</feature>